<evidence type="ECO:0000256" key="1">
    <source>
        <dbReference type="ARBA" id="ARBA00004365"/>
    </source>
</evidence>
<feature type="domain" description="Flagellar basal body rod protein N-terminal" evidence="7">
    <location>
        <begin position="6"/>
        <end position="34"/>
    </location>
</feature>
<evidence type="ECO:0000256" key="4">
    <source>
        <dbReference type="ARBA" id="ARBA00016244"/>
    </source>
</evidence>
<evidence type="ECO:0000313" key="12">
    <source>
        <dbReference type="Proteomes" id="UP000199771"/>
    </source>
</evidence>
<dbReference type="GO" id="GO:0005198">
    <property type="term" value="F:structural molecule activity"/>
    <property type="evidence" value="ECO:0007669"/>
    <property type="project" value="InterPro"/>
</dbReference>
<dbReference type="SUPFAM" id="SSF64518">
    <property type="entry name" value="Phase 1 flagellin"/>
    <property type="match status" value="1"/>
</dbReference>
<keyword evidence="12" id="KW-1185">Reference proteome</keyword>
<dbReference type="InterPro" id="IPR049119">
    <property type="entry name" value="FlgK_D2-like"/>
</dbReference>
<evidence type="ECO:0000256" key="2">
    <source>
        <dbReference type="ARBA" id="ARBA00004613"/>
    </source>
</evidence>
<dbReference type="PANTHER" id="PTHR30033:SF1">
    <property type="entry name" value="FLAGELLAR HOOK-ASSOCIATED PROTEIN 1"/>
    <property type="match status" value="1"/>
</dbReference>
<evidence type="ECO:0000259" key="7">
    <source>
        <dbReference type="Pfam" id="PF00460"/>
    </source>
</evidence>
<keyword evidence="11" id="KW-0966">Cell projection</keyword>
<dbReference type="Proteomes" id="UP000199771">
    <property type="component" value="Unassembled WGS sequence"/>
</dbReference>
<dbReference type="GO" id="GO:0009424">
    <property type="term" value="C:bacterial-type flagellum hook"/>
    <property type="evidence" value="ECO:0007669"/>
    <property type="project" value="InterPro"/>
</dbReference>
<dbReference type="EMBL" id="FOOC01000008">
    <property type="protein sequence ID" value="SFF55510.1"/>
    <property type="molecule type" value="Genomic_DNA"/>
</dbReference>
<evidence type="ECO:0000313" key="11">
    <source>
        <dbReference type="EMBL" id="SFF55510.1"/>
    </source>
</evidence>
<evidence type="ECO:0000256" key="6">
    <source>
        <dbReference type="ARBA" id="ARBA00023143"/>
    </source>
</evidence>
<sequence>MADLLSIGVSGLLAYQRALDAVGHNIANANTEGYSRQRVELTSRPGSGAGHGFIGSGVNVTTVRRLADSLLSVRMQADASAHARLEVFSGFAARIDGLLSESDTGLAAPLQAFYDAANALAQQPTAIAARQTLIGNAQALAARFRDLQAQLDAMDAQVDQRIRTTVEEINGLAGAIADLNRRIATDWGRFGQPPNDLLDQRDQLLQQLAARIGISTVAQADGTVNVYTASGQALVLGEQGTALGVADDPWNSGRSDIIHGDGTRITAQLGGGALGGLLDVRREMLDPTRAELGRIAAAVVQTVNTQHAQGMDAYGALGTDFFAPLRGLAYAAPGNTGNAAITVGFEDAGALGDGDYLLAYDGSAWALTELRSGQAIALTGTGTVADPLVGAGLALTVSGSAAAGDRYLLRPAVAAAATVTVAIRDPARVAAASPLRATADLANTGTATVSPPAIVDAGDAALLDPVEIRFIDATTYQINGAGSYTHTPGTPIQIHGWSLTVAGTPAAGDRFTVRAAGPDSGDNTNARALAALGQAAVLAGGTRSVLQAHTALVARVGVGAQQAQMRLDAQTAIGERTRAEREATSGVNLDEEAADLLRFQQAYQAAARVIQVADTVFQSLLRAADG</sequence>
<dbReference type="InterPro" id="IPR053927">
    <property type="entry name" value="FlgK_helical"/>
</dbReference>
<evidence type="ECO:0000259" key="10">
    <source>
        <dbReference type="Pfam" id="PF22638"/>
    </source>
</evidence>
<accession>A0A1I2JNK0</accession>
<dbReference type="Pfam" id="PF22638">
    <property type="entry name" value="FlgK_D1"/>
    <property type="match status" value="1"/>
</dbReference>
<dbReference type="RefSeq" id="WP_159431146.1">
    <property type="nucleotide sequence ID" value="NZ_FOOC01000008.1"/>
</dbReference>
<evidence type="ECO:0000259" key="9">
    <source>
        <dbReference type="Pfam" id="PF21158"/>
    </source>
</evidence>
<dbReference type="Pfam" id="PF21158">
    <property type="entry name" value="flgK_1st_1"/>
    <property type="match status" value="1"/>
</dbReference>
<feature type="domain" description="Flagellar hook-associated protein FlgK helical" evidence="10">
    <location>
        <begin position="93"/>
        <end position="322"/>
    </location>
</feature>
<comment type="subcellular location">
    <subcellularLocation>
        <location evidence="1">Bacterial flagellum</location>
    </subcellularLocation>
    <subcellularLocation>
        <location evidence="2">Secreted</location>
    </subcellularLocation>
</comment>
<dbReference type="PRINTS" id="PR01005">
    <property type="entry name" value="FLGHOOKAP1"/>
</dbReference>
<gene>
    <name evidence="11" type="ORF">SAMN04488120_108101</name>
</gene>
<protein>
    <recommendedName>
        <fullName evidence="4">Flagellar hook-associated protein 1</fullName>
    </recommendedName>
</protein>
<feature type="domain" description="Flagellar basal-body/hook protein C-terminal" evidence="8">
    <location>
        <begin position="584"/>
        <end position="622"/>
    </location>
</feature>
<dbReference type="NCBIfam" id="TIGR02492">
    <property type="entry name" value="flgK_ends"/>
    <property type="match status" value="1"/>
</dbReference>
<dbReference type="GO" id="GO:0044780">
    <property type="term" value="P:bacterial-type flagellum assembly"/>
    <property type="evidence" value="ECO:0007669"/>
    <property type="project" value="InterPro"/>
</dbReference>
<evidence type="ECO:0000256" key="5">
    <source>
        <dbReference type="ARBA" id="ARBA00022525"/>
    </source>
</evidence>
<dbReference type="AlphaFoldDB" id="A0A1I2JNK0"/>
<name>A0A1I2JNK0_9GAMM</name>
<comment type="similarity">
    <text evidence="3">Belongs to the flagella basal body rod proteins family.</text>
</comment>
<dbReference type="STRING" id="1076937.SAMN04488120_108101"/>
<dbReference type="InterPro" id="IPR001444">
    <property type="entry name" value="Flag_bb_rod_N"/>
</dbReference>
<dbReference type="GO" id="GO:0005576">
    <property type="term" value="C:extracellular region"/>
    <property type="evidence" value="ECO:0007669"/>
    <property type="project" value="UniProtKB-SubCell"/>
</dbReference>
<keyword evidence="11" id="KW-0282">Flagellum</keyword>
<evidence type="ECO:0000259" key="8">
    <source>
        <dbReference type="Pfam" id="PF06429"/>
    </source>
</evidence>
<organism evidence="11 12">
    <name type="scientific">Fontimonas thermophila</name>
    <dbReference type="NCBI Taxonomy" id="1076937"/>
    <lineage>
        <taxon>Bacteria</taxon>
        <taxon>Pseudomonadati</taxon>
        <taxon>Pseudomonadota</taxon>
        <taxon>Gammaproteobacteria</taxon>
        <taxon>Nevskiales</taxon>
        <taxon>Nevskiaceae</taxon>
        <taxon>Fontimonas</taxon>
    </lineage>
</organism>
<keyword evidence="11" id="KW-0969">Cilium</keyword>
<dbReference type="InterPro" id="IPR002371">
    <property type="entry name" value="FlgK"/>
</dbReference>
<dbReference type="Pfam" id="PF06429">
    <property type="entry name" value="Flg_bbr_C"/>
    <property type="match status" value="1"/>
</dbReference>
<feature type="domain" description="Flagellar hook-associated protein 1 D2-like" evidence="9">
    <location>
        <begin position="334"/>
        <end position="411"/>
    </location>
</feature>
<dbReference type="OrthoDB" id="9802553at2"/>
<keyword evidence="5" id="KW-0964">Secreted</keyword>
<dbReference type="PANTHER" id="PTHR30033">
    <property type="entry name" value="FLAGELLAR HOOK-ASSOCIATED PROTEIN 1"/>
    <property type="match status" value="1"/>
</dbReference>
<dbReference type="Pfam" id="PF00460">
    <property type="entry name" value="Flg_bb_rod"/>
    <property type="match status" value="1"/>
</dbReference>
<dbReference type="InterPro" id="IPR010930">
    <property type="entry name" value="Flg_bb/hook_C_dom"/>
</dbReference>
<keyword evidence="6" id="KW-0975">Bacterial flagellum</keyword>
<evidence type="ECO:0000256" key="3">
    <source>
        <dbReference type="ARBA" id="ARBA00009677"/>
    </source>
</evidence>
<reference evidence="11 12" key="1">
    <citation type="submission" date="2016-10" db="EMBL/GenBank/DDBJ databases">
        <authorList>
            <person name="de Groot N.N."/>
        </authorList>
    </citation>
    <scope>NUCLEOTIDE SEQUENCE [LARGE SCALE GENOMIC DNA]</scope>
    <source>
        <strain evidence="11 12">DSM 23609</strain>
    </source>
</reference>
<proteinExistence type="inferred from homology"/>